<dbReference type="RefSeq" id="WP_039372671.1">
    <property type="nucleotide sequence ID" value="NZ_JWTA01000019.1"/>
</dbReference>
<proteinExistence type="predicted"/>
<accession>A0A0B4D440</accession>
<dbReference type="EMBL" id="JWTA01000019">
    <property type="protein sequence ID" value="KIC61426.1"/>
    <property type="molecule type" value="Genomic_DNA"/>
</dbReference>
<dbReference type="AlphaFoldDB" id="A0A0B4D440"/>
<organism evidence="1 2">
    <name type="scientific">Chryseobacterium taiwanense</name>
    <dbReference type="NCBI Taxonomy" id="363331"/>
    <lineage>
        <taxon>Bacteria</taxon>
        <taxon>Pseudomonadati</taxon>
        <taxon>Bacteroidota</taxon>
        <taxon>Flavobacteriia</taxon>
        <taxon>Flavobacteriales</taxon>
        <taxon>Weeksellaceae</taxon>
        <taxon>Chryseobacterium group</taxon>
        <taxon>Chryseobacterium</taxon>
    </lineage>
</organism>
<protein>
    <submittedName>
        <fullName evidence="1">Uncharacterized protein</fullName>
    </submittedName>
</protein>
<reference evidence="1 2" key="1">
    <citation type="submission" date="2014-12" db="EMBL/GenBank/DDBJ databases">
        <title>Genome sequencing of Chryseobacterium taiwanense TPW19.</title>
        <authorList>
            <person name="Tan P.W."/>
            <person name="Chan K.-G."/>
        </authorList>
    </citation>
    <scope>NUCLEOTIDE SEQUENCE [LARGE SCALE GENOMIC DNA]</scope>
    <source>
        <strain evidence="1 2">TPW19</strain>
    </source>
</reference>
<dbReference type="OrthoDB" id="1265321at2"/>
<keyword evidence="2" id="KW-1185">Reference proteome</keyword>
<comment type="caution">
    <text evidence="1">The sequence shown here is derived from an EMBL/GenBank/DDBJ whole genome shotgun (WGS) entry which is preliminary data.</text>
</comment>
<evidence type="ECO:0000313" key="1">
    <source>
        <dbReference type="EMBL" id="KIC61426.1"/>
    </source>
</evidence>
<evidence type="ECO:0000313" key="2">
    <source>
        <dbReference type="Proteomes" id="UP000031167"/>
    </source>
</evidence>
<sequence length="74" mass="8638">MKRNHHIKTRKGTSVTKELPQSLHRYNGIQKLSFEKSKKILSDSGFKLTDEEVKEISDIMHKIAELIIKEFISK</sequence>
<name>A0A0B4D440_9FLAO</name>
<gene>
    <name evidence="1" type="ORF">RM51_17585</name>
</gene>
<dbReference type="Proteomes" id="UP000031167">
    <property type="component" value="Unassembled WGS sequence"/>
</dbReference>